<dbReference type="EMBL" id="BSOJ01000010">
    <property type="protein sequence ID" value="GLR25945.1"/>
    <property type="molecule type" value="Genomic_DNA"/>
</dbReference>
<reference evidence="2" key="1">
    <citation type="journal article" date="2019" name="Int. J. Syst. Evol. Microbiol.">
        <title>The Global Catalogue of Microorganisms (GCM) 10K type strain sequencing project: providing services to taxonomists for standard genome sequencing and annotation.</title>
        <authorList>
            <consortium name="The Broad Institute Genomics Platform"/>
            <consortium name="The Broad Institute Genome Sequencing Center for Infectious Disease"/>
            <person name="Wu L."/>
            <person name="Ma J."/>
        </authorList>
    </citation>
    <scope>NUCLEOTIDE SEQUENCE [LARGE SCALE GENOMIC DNA]</scope>
    <source>
        <strain evidence="2">NBRC 105857</strain>
    </source>
</reference>
<keyword evidence="2" id="KW-1185">Reference proteome</keyword>
<dbReference type="Proteomes" id="UP001156664">
    <property type="component" value="Unassembled WGS sequence"/>
</dbReference>
<sequence length="132" mass="14778">MINGVKIEFGPGVINSLEEDLLAALNDVVSGSIATGSTLCTLYFSSVHDQHHWPSRHVQGHGKAVDISRVNHKKIGLFYEKDSSVKRIVDALQMKFEECKGARENFGPFFKHKHGKEFLVPGHQDHIHFSVD</sequence>
<gene>
    <name evidence="1" type="ORF">GCM10007875_10330</name>
</gene>
<name>A0ABQ5YQ80_9BURK</name>
<evidence type="ECO:0000313" key="1">
    <source>
        <dbReference type="EMBL" id="GLR25945.1"/>
    </source>
</evidence>
<accession>A0ABQ5YQ80</accession>
<comment type="caution">
    <text evidence="1">The sequence shown here is derived from an EMBL/GenBank/DDBJ whole genome shotgun (WGS) entry which is preliminary data.</text>
</comment>
<evidence type="ECO:0008006" key="3">
    <source>
        <dbReference type="Google" id="ProtNLM"/>
    </source>
</evidence>
<evidence type="ECO:0000313" key="2">
    <source>
        <dbReference type="Proteomes" id="UP001156664"/>
    </source>
</evidence>
<organism evidence="1 2">
    <name type="scientific">Limnobacter litoralis</name>
    <dbReference type="NCBI Taxonomy" id="481366"/>
    <lineage>
        <taxon>Bacteria</taxon>
        <taxon>Pseudomonadati</taxon>
        <taxon>Pseudomonadota</taxon>
        <taxon>Betaproteobacteria</taxon>
        <taxon>Burkholderiales</taxon>
        <taxon>Burkholderiaceae</taxon>
        <taxon>Limnobacter</taxon>
    </lineage>
</organism>
<protein>
    <recommendedName>
        <fullName evidence="3">Extensin-like C-terminal domain-containing protein</fullName>
    </recommendedName>
</protein>
<proteinExistence type="predicted"/>
<dbReference type="RefSeq" id="WP_284280401.1">
    <property type="nucleotide sequence ID" value="NZ_BSOJ01000010.1"/>
</dbReference>